<proteinExistence type="predicted"/>
<dbReference type="STRING" id="1300222.I532_04525"/>
<dbReference type="GO" id="GO:0003677">
    <property type="term" value="F:DNA binding"/>
    <property type="evidence" value="ECO:0007669"/>
    <property type="project" value="UniProtKB-KW"/>
</dbReference>
<evidence type="ECO:0008006" key="4">
    <source>
        <dbReference type="Google" id="ProtNLM"/>
    </source>
</evidence>
<protein>
    <recommendedName>
        <fullName evidence="4">Core-binding (CB) domain-containing protein</fullName>
    </recommendedName>
</protein>
<name>M8DMG7_9BACL</name>
<dbReference type="Gene3D" id="1.10.150.130">
    <property type="match status" value="1"/>
</dbReference>
<keyword evidence="3" id="KW-1185">Reference proteome</keyword>
<sequence length="686" mass="77717">MSVGRNELCPCGSGKKYKKCCGVVTPITELRSRHEQKLQKEYAGWVERLNHFVSGQVSSDAVQELRARFAAEVGLSGESVMSPEWTAHFFNWLVLDVKTNGDTPIENYLKQHGRRMEPDLRRAFSRLNLDVYEIVQVDRDALTVQHPLRGDVRYVIRTNTLQVEPGQLIAGRLLSLGLRDVLFTGSIVLQPHLKPALLEWLKAHPEISKAADDSAERTYTTAFYRFIVQFGAEETPRSVQGMVRRVYQVPDMSRLQRMIESHRMLELKKREGSREIWVYAPRKEEHLFTALKDTLLELYEVQAEVLIQDGTVLLEGYAPQLDELAALLQLPQSSGEEAITALSSTGAKLTKGTLFITSQPTLPSKVLQWAVQTYFTEKWLLSANDALDGLAPVLVAASDNETMQDKLHKLVEQLEKDNKLGQGVARFIRVESLKSRLAIANDDLHIAGLLTRPLIEGLPESVYTVQPERLADIHQFVQEMTEGKSEATVKKYDEVMTNFRSFVRSAFGPGFSWEQFRREDLAYFLVHDIFTRVDASTKTLATNLLSVLTAFFKWLDKQHQTTLTPVMQPLLAELKDTLPEAYRYRTLLEKDAHQRLFGSEESFRTVKEETMVLEEKTAEGWYVKNSKGDRVLLTLPAEDVLQLASDWLISGLVGQTGDDTWSLIGTPELFPPVIGQLMGLKQRVLV</sequence>
<evidence type="ECO:0000313" key="2">
    <source>
        <dbReference type="EMBL" id="EMT54843.1"/>
    </source>
</evidence>
<dbReference type="Gene3D" id="3.10.450.50">
    <property type="match status" value="1"/>
</dbReference>
<dbReference type="SUPFAM" id="SSF103642">
    <property type="entry name" value="Sec-C motif"/>
    <property type="match status" value="1"/>
</dbReference>
<evidence type="ECO:0000256" key="1">
    <source>
        <dbReference type="ARBA" id="ARBA00023125"/>
    </source>
</evidence>
<dbReference type="Pfam" id="PF02810">
    <property type="entry name" value="SEC-C"/>
    <property type="match status" value="1"/>
</dbReference>
<dbReference type="OrthoDB" id="2473797at2"/>
<gene>
    <name evidence="2" type="ORF">I532_04525</name>
</gene>
<comment type="caution">
    <text evidence="2">The sequence shown here is derived from an EMBL/GenBank/DDBJ whole genome shotgun (WGS) entry which is preliminary data.</text>
</comment>
<dbReference type="PATRIC" id="fig|1300222.3.peg.937"/>
<keyword evidence="1" id="KW-0238">DNA-binding</keyword>
<dbReference type="InterPro" id="IPR004027">
    <property type="entry name" value="SEC_C_motif"/>
</dbReference>
<accession>M8DMG7</accession>
<dbReference type="EMBL" id="APBN01000001">
    <property type="protein sequence ID" value="EMT54843.1"/>
    <property type="molecule type" value="Genomic_DNA"/>
</dbReference>
<evidence type="ECO:0000313" key="3">
    <source>
        <dbReference type="Proteomes" id="UP000012081"/>
    </source>
</evidence>
<dbReference type="InterPro" id="IPR010998">
    <property type="entry name" value="Integrase_recombinase_N"/>
</dbReference>
<dbReference type="AlphaFoldDB" id="M8DMG7"/>
<organism evidence="2 3">
    <name type="scientific">Brevibacillus borstelensis AK1</name>
    <dbReference type="NCBI Taxonomy" id="1300222"/>
    <lineage>
        <taxon>Bacteria</taxon>
        <taxon>Bacillati</taxon>
        <taxon>Bacillota</taxon>
        <taxon>Bacilli</taxon>
        <taxon>Bacillales</taxon>
        <taxon>Paenibacillaceae</taxon>
        <taxon>Brevibacillus</taxon>
    </lineage>
</organism>
<reference evidence="2 3" key="1">
    <citation type="submission" date="2013-03" db="EMBL/GenBank/DDBJ databases">
        <title>Assembly of a new bacterial strain Brevibacillus borstelensis AK1.</title>
        <authorList>
            <person name="Rajan I."/>
            <person name="PoliReddy D."/>
            <person name="Sugumar T."/>
            <person name="Rathinam K."/>
            <person name="Alqarawi S."/>
            <person name="Khalil A.B."/>
            <person name="Sivakumar N."/>
        </authorList>
    </citation>
    <scope>NUCLEOTIDE SEQUENCE [LARGE SCALE GENOMIC DNA]</scope>
    <source>
        <strain evidence="2 3">AK1</strain>
    </source>
</reference>
<dbReference type="Proteomes" id="UP000012081">
    <property type="component" value="Unassembled WGS sequence"/>
</dbReference>
<dbReference type="RefSeq" id="WP_003386683.1">
    <property type="nucleotide sequence ID" value="NZ_APBN01000001.1"/>
</dbReference>